<proteinExistence type="predicted"/>
<dbReference type="SUPFAM" id="SSF100950">
    <property type="entry name" value="NagB/RpiA/CoA transferase-like"/>
    <property type="match status" value="2"/>
</dbReference>
<dbReference type="Gene3D" id="3.40.1080.10">
    <property type="entry name" value="Glutaconate Coenzyme A-transferase"/>
    <property type="match status" value="2"/>
</dbReference>
<dbReference type="InterPro" id="IPR004165">
    <property type="entry name" value="CoA_trans_fam_I"/>
</dbReference>
<comment type="caution">
    <text evidence="1">The sequence shown here is derived from an EMBL/GenBank/DDBJ whole genome shotgun (WGS) entry which is preliminary data.</text>
</comment>
<dbReference type="Proteomes" id="UP000297693">
    <property type="component" value="Unassembled WGS sequence"/>
</dbReference>
<protein>
    <submittedName>
        <fullName evidence="1">3-oxoacid CoA-transferase</fullName>
    </submittedName>
</protein>
<sequence length="570" mass="63149">MVGEMLPLGTYIHLAATMSRPNALIYSLVRQFHNQNPQFTVSVAGIHSSAHSMTMAGIIKKAIIGFAGDNYPRPQPNALYSNILKGEPFEVELWSLLTLIQRLQAGAMRLPGFMTNSLLGSDMITDKLGKSVFVYPAPDSTEADPKKLAMVSPLNPDYTLIHAVIGDEDGNLVLTNPSGEGVWGAMAAVKGVIASCERIVPRGSIPAELISIPGTRVIALTEARFGAHPQSLRIMSLPHLEIFKDLSTYLDDYEFQIDANQAAAGEEKQKKRWMEEWVFTPKTHEDYLRYVGSQRLRKLSKFPDPLPLLPDQDPESVNDSEQMIILAARAIIEHVKRRGYTTLLAGIGAAHIACWTAARLLAKENIRVHVMTELGFYSMTPSMGDVFLFSQLHANGSQGLSDITQILGMLVPDKCLGVMGAAEIDWFGNVNSIATSKGKFIVGSGGANDIASTADCIIVAKAIRQRFVRKVNFITSNGDRVKEAVCQFGRFRRDKMEHLFEFTNWIAPPSDPEMEVEEAVLKFTNWFPPDEVPPKEEPKPTSEELTILRSLDPDRIYIEQFMVYRSLPGD</sequence>
<reference evidence="1" key="1">
    <citation type="journal article" date="2019" name="PLoS Negl. Trop. Dis.">
        <title>Revisiting the worldwide diversity of Leptospira species in the environment.</title>
        <authorList>
            <person name="Vincent A.T."/>
            <person name="Schiettekatte O."/>
            <person name="Bourhy P."/>
            <person name="Veyrier F.J."/>
            <person name="Picardeau M."/>
        </authorList>
    </citation>
    <scope>NUCLEOTIDE SEQUENCE [LARGE SCALE GENOMIC DNA]</scope>
    <source>
        <strain evidence="1">201702476</strain>
    </source>
</reference>
<dbReference type="Pfam" id="PF01144">
    <property type="entry name" value="CoA_trans"/>
    <property type="match status" value="1"/>
</dbReference>
<dbReference type="InterPro" id="IPR037171">
    <property type="entry name" value="NagB/RpiA_transferase-like"/>
</dbReference>
<accession>A0A4R9K7P8</accession>
<evidence type="ECO:0000313" key="1">
    <source>
        <dbReference type="EMBL" id="TGL62338.1"/>
    </source>
</evidence>
<dbReference type="AlphaFoldDB" id="A0A4R9K7P8"/>
<organism evidence="1 2">
    <name type="scientific">Leptospira ognonensis</name>
    <dbReference type="NCBI Taxonomy" id="2484945"/>
    <lineage>
        <taxon>Bacteria</taxon>
        <taxon>Pseudomonadati</taxon>
        <taxon>Spirochaetota</taxon>
        <taxon>Spirochaetia</taxon>
        <taxon>Leptospirales</taxon>
        <taxon>Leptospiraceae</taxon>
        <taxon>Leptospira</taxon>
    </lineage>
</organism>
<dbReference type="PANTHER" id="PTHR43293:SF3">
    <property type="entry name" value="CHOLESTEROL RING-CLEAVING HYDROLASE IPDB SUBUNIT"/>
    <property type="match status" value="1"/>
</dbReference>
<dbReference type="PANTHER" id="PTHR43293">
    <property type="entry name" value="ACETATE COA-TRANSFERASE YDIF"/>
    <property type="match status" value="1"/>
</dbReference>
<dbReference type="OrthoDB" id="9805230at2"/>
<dbReference type="GO" id="GO:0008410">
    <property type="term" value="F:CoA-transferase activity"/>
    <property type="evidence" value="ECO:0007669"/>
    <property type="project" value="InterPro"/>
</dbReference>
<keyword evidence="1" id="KW-0808">Transferase</keyword>
<name>A0A4R9K7P8_9LEPT</name>
<gene>
    <name evidence="1" type="ORF">EHQ58_03605</name>
</gene>
<dbReference type="SMART" id="SM00882">
    <property type="entry name" value="CoA_trans"/>
    <property type="match status" value="1"/>
</dbReference>
<dbReference type="EMBL" id="RQGD01000010">
    <property type="protein sequence ID" value="TGL62338.1"/>
    <property type="molecule type" value="Genomic_DNA"/>
</dbReference>
<keyword evidence="2" id="KW-1185">Reference proteome</keyword>
<evidence type="ECO:0000313" key="2">
    <source>
        <dbReference type="Proteomes" id="UP000297693"/>
    </source>
</evidence>